<dbReference type="EMBL" id="CM046126">
    <property type="protein sequence ID" value="KAI8426772.1"/>
    <property type="molecule type" value="Genomic_DNA"/>
</dbReference>
<gene>
    <name evidence="1" type="ORF">MSG28_014460</name>
</gene>
<evidence type="ECO:0000313" key="1">
    <source>
        <dbReference type="EMBL" id="KAI8426772.1"/>
    </source>
</evidence>
<name>A0ACC0JRI8_CHOFU</name>
<dbReference type="Proteomes" id="UP001064048">
    <property type="component" value="Chromosome 26"/>
</dbReference>
<reference evidence="1 2" key="1">
    <citation type="journal article" date="2022" name="Genome Biol. Evol.">
        <title>The Spruce Budworm Genome: Reconstructing the Evolutionary History of Antifreeze Proteins.</title>
        <authorList>
            <person name="Beliveau C."/>
            <person name="Gagne P."/>
            <person name="Picq S."/>
            <person name="Vernygora O."/>
            <person name="Keeling C.I."/>
            <person name="Pinkney K."/>
            <person name="Doucet D."/>
            <person name="Wen F."/>
            <person name="Johnston J.S."/>
            <person name="Maaroufi H."/>
            <person name="Boyle B."/>
            <person name="Laroche J."/>
            <person name="Dewar K."/>
            <person name="Juretic N."/>
            <person name="Blackburn G."/>
            <person name="Nisole A."/>
            <person name="Brunet B."/>
            <person name="Brandao M."/>
            <person name="Lumley L."/>
            <person name="Duan J."/>
            <person name="Quan G."/>
            <person name="Lucarotti C.J."/>
            <person name="Roe A.D."/>
            <person name="Sperling F.A.H."/>
            <person name="Levesque R.C."/>
            <person name="Cusson M."/>
        </authorList>
    </citation>
    <scope>NUCLEOTIDE SEQUENCE [LARGE SCALE GENOMIC DNA]</scope>
    <source>
        <strain evidence="1">Glfc:IPQL:Cfum</strain>
    </source>
</reference>
<accession>A0ACC0JRI8</accession>
<evidence type="ECO:0000313" key="2">
    <source>
        <dbReference type="Proteomes" id="UP001064048"/>
    </source>
</evidence>
<organism evidence="1 2">
    <name type="scientific">Choristoneura fumiferana</name>
    <name type="common">Spruce budworm moth</name>
    <name type="synonym">Archips fumiferana</name>
    <dbReference type="NCBI Taxonomy" id="7141"/>
    <lineage>
        <taxon>Eukaryota</taxon>
        <taxon>Metazoa</taxon>
        <taxon>Ecdysozoa</taxon>
        <taxon>Arthropoda</taxon>
        <taxon>Hexapoda</taxon>
        <taxon>Insecta</taxon>
        <taxon>Pterygota</taxon>
        <taxon>Neoptera</taxon>
        <taxon>Endopterygota</taxon>
        <taxon>Lepidoptera</taxon>
        <taxon>Glossata</taxon>
        <taxon>Ditrysia</taxon>
        <taxon>Tortricoidea</taxon>
        <taxon>Tortricidae</taxon>
        <taxon>Tortricinae</taxon>
        <taxon>Choristoneura</taxon>
    </lineage>
</organism>
<sequence>MAPPIQSHITVIGERKTKALYSDPKQSGTRGDSAEGDDEGDYRRPQPVPKADRTSYRPLHGDRSYEAEVVGPCARSARIATTILVANPAVKQQCLHCCVSGWREIPPELRRLRKRFDRLRLKKINRNSETMKTGNV</sequence>
<protein>
    <submittedName>
        <fullName evidence="1">Uncharacterized protein</fullName>
    </submittedName>
</protein>
<proteinExistence type="predicted"/>
<comment type="caution">
    <text evidence="1">The sequence shown here is derived from an EMBL/GenBank/DDBJ whole genome shotgun (WGS) entry which is preliminary data.</text>
</comment>
<keyword evidence="2" id="KW-1185">Reference proteome</keyword>